<evidence type="ECO:0000313" key="1">
    <source>
        <dbReference type="EMBL" id="JAE27155.1"/>
    </source>
</evidence>
<reference evidence="1" key="1">
    <citation type="submission" date="2014-09" db="EMBL/GenBank/DDBJ databases">
        <authorList>
            <person name="Magalhaes I.L.F."/>
            <person name="Oliveira U."/>
            <person name="Santos F.R."/>
            <person name="Vidigal T.H.D.A."/>
            <person name="Brescovit A.D."/>
            <person name="Santos A.J."/>
        </authorList>
    </citation>
    <scope>NUCLEOTIDE SEQUENCE</scope>
    <source>
        <tissue evidence="1">Shoot tissue taken approximately 20 cm above the soil surface</tissue>
    </source>
</reference>
<organism evidence="1">
    <name type="scientific">Arundo donax</name>
    <name type="common">Giant reed</name>
    <name type="synonym">Donax arundinaceus</name>
    <dbReference type="NCBI Taxonomy" id="35708"/>
    <lineage>
        <taxon>Eukaryota</taxon>
        <taxon>Viridiplantae</taxon>
        <taxon>Streptophyta</taxon>
        <taxon>Embryophyta</taxon>
        <taxon>Tracheophyta</taxon>
        <taxon>Spermatophyta</taxon>
        <taxon>Magnoliopsida</taxon>
        <taxon>Liliopsida</taxon>
        <taxon>Poales</taxon>
        <taxon>Poaceae</taxon>
        <taxon>PACMAD clade</taxon>
        <taxon>Arundinoideae</taxon>
        <taxon>Arundineae</taxon>
        <taxon>Arundo</taxon>
    </lineage>
</organism>
<sequence>MYAPYCIFAVWILPLILLQYGECFLGASLYNLQWFLMQKHPLYVFLFLFEI</sequence>
<proteinExistence type="predicted"/>
<dbReference type="AlphaFoldDB" id="A0A0A9GPW1"/>
<protein>
    <submittedName>
        <fullName evidence="1">Uncharacterized protein</fullName>
    </submittedName>
</protein>
<name>A0A0A9GPW1_ARUDO</name>
<accession>A0A0A9GPW1</accession>
<dbReference type="EMBL" id="GBRH01170741">
    <property type="protein sequence ID" value="JAE27155.1"/>
    <property type="molecule type" value="Transcribed_RNA"/>
</dbReference>
<reference evidence="1" key="2">
    <citation type="journal article" date="2015" name="Data Brief">
        <title>Shoot transcriptome of the giant reed, Arundo donax.</title>
        <authorList>
            <person name="Barrero R.A."/>
            <person name="Guerrero F.D."/>
            <person name="Moolhuijzen P."/>
            <person name="Goolsby J.A."/>
            <person name="Tidwell J."/>
            <person name="Bellgard S.E."/>
            <person name="Bellgard M.I."/>
        </authorList>
    </citation>
    <scope>NUCLEOTIDE SEQUENCE</scope>
    <source>
        <tissue evidence="1">Shoot tissue taken approximately 20 cm above the soil surface</tissue>
    </source>
</reference>